<dbReference type="Proteomes" id="UP000076023">
    <property type="component" value="Unassembled WGS sequence"/>
</dbReference>
<name>A0A146GBS3_TERSA</name>
<dbReference type="GO" id="GO:0009279">
    <property type="term" value="C:cell outer membrane"/>
    <property type="evidence" value="ECO:0007669"/>
    <property type="project" value="UniProtKB-SubCell"/>
</dbReference>
<dbReference type="PRINTS" id="PR01021">
    <property type="entry name" value="OMPADOMAIN"/>
</dbReference>
<proteinExistence type="predicted"/>
<dbReference type="EMBL" id="BDCO01000003">
    <property type="protein sequence ID" value="GAT35059.1"/>
    <property type="molecule type" value="Genomic_DNA"/>
</dbReference>
<dbReference type="InterPro" id="IPR006664">
    <property type="entry name" value="OMP_bac"/>
</dbReference>
<keyword evidence="2 4" id="KW-0472">Membrane</keyword>
<evidence type="ECO:0000256" key="4">
    <source>
        <dbReference type="PROSITE-ProRule" id="PRU00473"/>
    </source>
</evidence>
<evidence type="ECO:0000313" key="7">
    <source>
        <dbReference type="EMBL" id="GAT35059.1"/>
    </source>
</evidence>
<evidence type="ECO:0000256" key="5">
    <source>
        <dbReference type="SAM" id="Phobius"/>
    </source>
</evidence>
<dbReference type="SUPFAM" id="SSF103088">
    <property type="entry name" value="OmpA-like"/>
    <property type="match status" value="1"/>
</dbReference>
<dbReference type="PANTHER" id="PTHR30329:SF21">
    <property type="entry name" value="LIPOPROTEIN YIAD-RELATED"/>
    <property type="match status" value="1"/>
</dbReference>
<comment type="subcellular location">
    <subcellularLocation>
        <location evidence="1">Cell outer membrane</location>
    </subcellularLocation>
</comment>
<evidence type="ECO:0000256" key="3">
    <source>
        <dbReference type="ARBA" id="ARBA00023237"/>
    </source>
</evidence>
<dbReference type="STRING" id="690879.TSACC_3119"/>
<dbReference type="AlphaFoldDB" id="A0A146GBS3"/>
<feature type="domain" description="OmpA-like" evidence="6">
    <location>
        <begin position="209"/>
        <end position="326"/>
    </location>
</feature>
<dbReference type="InterPro" id="IPR050330">
    <property type="entry name" value="Bact_OuterMem_StrucFunc"/>
</dbReference>
<keyword evidence="8" id="KW-1185">Reference proteome</keyword>
<dbReference type="PANTHER" id="PTHR30329">
    <property type="entry name" value="STATOR ELEMENT OF FLAGELLAR MOTOR COMPLEX"/>
    <property type="match status" value="1"/>
</dbReference>
<feature type="transmembrane region" description="Helical" evidence="5">
    <location>
        <begin position="20"/>
        <end position="38"/>
    </location>
</feature>
<evidence type="ECO:0000313" key="8">
    <source>
        <dbReference type="Proteomes" id="UP000076023"/>
    </source>
</evidence>
<dbReference type="InParanoid" id="A0A146GBS3"/>
<dbReference type="Gene3D" id="3.30.1330.60">
    <property type="entry name" value="OmpA-like domain"/>
    <property type="match status" value="1"/>
</dbReference>
<comment type="caution">
    <text evidence="7">The sequence shown here is derived from an EMBL/GenBank/DDBJ whole genome shotgun (WGS) entry which is preliminary data.</text>
</comment>
<organism evidence="7 8">
    <name type="scientific">Terrimicrobium sacchariphilum</name>
    <dbReference type="NCBI Taxonomy" id="690879"/>
    <lineage>
        <taxon>Bacteria</taxon>
        <taxon>Pseudomonadati</taxon>
        <taxon>Verrucomicrobiota</taxon>
        <taxon>Terrimicrobiia</taxon>
        <taxon>Terrimicrobiales</taxon>
        <taxon>Terrimicrobiaceae</taxon>
        <taxon>Terrimicrobium</taxon>
    </lineage>
</organism>
<dbReference type="OrthoDB" id="9805566at2"/>
<keyword evidence="5" id="KW-0812">Transmembrane</keyword>
<keyword evidence="5" id="KW-1133">Transmembrane helix</keyword>
<evidence type="ECO:0000256" key="1">
    <source>
        <dbReference type="ARBA" id="ARBA00004442"/>
    </source>
</evidence>
<dbReference type="InterPro" id="IPR036737">
    <property type="entry name" value="OmpA-like_sf"/>
</dbReference>
<keyword evidence="3" id="KW-0998">Cell outer membrane</keyword>
<evidence type="ECO:0000256" key="2">
    <source>
        <dbReference type="ARBA" id="ARBA00023136"/>
    </source>
</evidence>
<evidence type="ECO:0000259" key="6">
    <source>
        <dbReference type="PROSITE" id="PS51123"/>
    </source>
</evidence>
<dbReference type="InterPro" id="IPR006665">
    <property type="entry name" value="OmpA-like"/>
</dbReference>
<dbReference type="CDD" id="cd07185">
    <property type="entry name" value="OmpA_C-like"/>
    <property type="match status" value="1"/>
</dbReference>
<dbReference type="PROSITE" id="PS51123">
    <property type="entry name" value="OMPA_2"/>
    <property type="match status" value="1"/>
</dbReference>
<protein>
    <submittedName>
        <fullName evidence="7">OmpA family protein</fullName>
    </submittedName>
</protein>
<reference evidence="8" key="1">
    <citation type="journal article" date="2017" name="Genome Announc.">
        <title>Draft Genome Sequence of Terrimicrobium sacchariphilum NM-5T, a Facultative Anaerobic Soil Bacterium of the Class Spartobacteria.</title>
        <authorList>
            <person name="Qiu Y.L."/>
            <person name="Tourlousse D.M."/>
            <person name="Matsuura N."/>
            <person name="Ohashi A."/>
            <person name="Sekiguchi Y."/>
        </authorList>
    </citation>
    <scope>NUCLEOTIDE SEQUENCE [LARGE SCALE GENOMIC DNA]</scope>
    <source>
        <strain evidence="8">NM-5</strain>
    </source>
</reference>
<sequence>MTMAEDYREEDSPSSFQRWIIPALILSILLHAGLLYWARLTPVVKSEKEVYEKVVPRTFRIERAQIDEELLKPEPAEKKQVAMAPDAVKLPDEAPAFEKMMSQNPGQPAAPKIDQQILSEKPTAAATTMERTLAEAQKNGTQSALEDPKALQQALLNEKPAGGAAVSDLLAPDTLTGRSIAKTGAEAGRNAPGFSNLDSLLAQTGPLTAETAPILMPTDLLFGYNESDLRPESLASLEKLGELIRRNPQAVFQIEGHSDTFGSDSYNMDLSQRRADSVKAWLIARMNIPADRVTAQGFGKTRLIVPGGSIEEQQINRRVEIVIRTK</sequence>
<dbReference type="Pfam" id="PF00691">
    <property type="entry name" value="OmpA"/>
    <property type="match status" value="1"/>
</dbReference>
<accession>A0A146GBS3</accession>
<gene>
    <name evidence="7" type="ORF">TSACC_3119</name>
</gene>